<comment type="caution">
    <text evidence="1">The sequence shown here is derived from an EMBL/GenBank/DDBJ whole genome shotgun (WGS) entry which is preliminary data.</text>
</comment>
<evidence type="ECO:0000313" key="2">
    <source>
        <dbReference type="EMBL" id="GBO36789.1"/>
    </source>
</evidence>
<evidence type="ECO:0000313" key="3">
    <source>
        <dbReference type="Proteomes" id="UP000499080"/>
    </source>
</evidence>
<reference evidence="1 3" key="1">
    <citation type="journal article" date="2019" name="Sci. Rep.">
        <title>Orb-weaving spider Araneus ventricosus genome elucidates the spidroin gene catalogue.</title>
        <authorList>
            <person name="Kono N."/>
            <person name="Nakamura H."/>
            <person name="Ohtoshi R."/>
            <person name="Moran D.A.P."/>
            <person name="Shinohara A."/>
            <person name="Yoshida Y."/>
            <person name="Fujiwara M."/>
            <person name="Mori M."/>
            <person name="Tomita M."/>
            <person name="Arakawa K."/>
        </authorList>
    </citation>
    <scope>NUCLEOTIDE SEQUENCE [LARGE SCALE GENOMIC DNA]</scope>
</reference>
<dbReference type="AlphaFoldDB" id="A0A4Y2WGQ2"/>
<dbReference type="Proteomes" id="UP000499080">
    <property type="component" value="Unassembled WGS sequence"/>
</dbReference>
<evidence type="ECO:0000313" key="1">
    <source>
        <dbReference type="EMBL" id="GBO36783.1"/>
    </source>
</evidence>
<protein>
    <submittedName>
        <fullName evidence="1">Uncharacterized protein</fullName>
    </submittedName>
</protein>
<organism evidence="1 3">
    <name type="scientific">Araneus ventricosus</name>
    <name type="common">Orbweaver spider</name>
    <name type="synonym">Epeira ventricosa</name>
    <dbReference type="NCBI Taxonomy" id="182803"/>
    <lineage>
        <taxon>Eukaryota</taxon>
        <taxon>Metazoa</taxon>
        <taxon>Ecdysozoa</taxon>
        <taxon>Arthropoda</taxon>
        <taxon>Chelicerata</taxon>
        <taxon>Arachnida</taxon>
        <taxon>Araneae</taxon>
        <taxon>Araneomorphae</taxon>
        <taxon>Entelegynae</taxon>
        <taxon>Araneoidea</taxon>
        <taxon>Araneidae</taxon>
        <taxon>Araneus</taxon>
    </lineage>
</organism>
<dbReference type="EMBL" id="BGPR01061066">
    <property type="protein sequence ID" value="GBO36789.1"/>
    <property type="molecule type" value="Genomic_DNA"/>
</dbReference>
<name>A0A4Y2WGQ2_ARAVE</name>
<sequence>MCEANSFLRQIETLTPSTQTLLPLRSLPLGRRSVMKCAKRVFILRLPTDILHPDSSLQRQGKRPMFTWQGRCLSADGDTSTYAVPDHLTYGEENAG</sequence>
<accession>A0A4Y2WGQ2</accession>
<proteinExistence type="predicted"/>
<keyword evidence="3" id="KW-1185">Reference proteome</keyword>
<dbReference type="EMBL" id="BGPR01061058">
    <property type="protein sequence ID" value="GBO36783.1"/>
    <property type="molecule type" value="Genomic_DNA"/>
</dbReference>
<gene>
    <name evidence="2" type="ORF">AVEN_253423_1</name>
    <name evidence="1" type="ORF">AVEN_99386_1</name>
</gene>